<dbReference type="HOGENOM" id="CLU_113761_0_0_6"/>
<keyword evidence="1" id="KW-1133">Transmembrane helix</keyword>
<keyword evidence="1" id="KW-0472">Membrane</keyword>
<accession>Q3BQD7</accession>
<feature type="transmembrane region" description="Helical" evidence="1">
    <location>
        <begin position="70"/>
        <end position="87"/>
    </location>
</feature>
<dbReference type="KEGG" id="xcv:XCV3295"/>
<reference evidence="3 4" key="1">
    <citation type="journal article" date="2005" name="J. Bacteriol.">
        <title>Insights into genome plasticity and pathogenicity of the plant pathogenic Bacterium Xanthomonas campestris pv. vesicatoria revealed by the complete genome sequence.</title>
        <authorList>
            <person name="Thieme F."/>
            <person name="Koebnik R."/>
            <person name="Bekel T."/>
            <person name="Berger C."/>
            <person name="Boch J."/>
            <person name="Buettner D."/>
            <person name="Caldana C."/>
            <person name="Gaigalat L."/>
            <person name="Goesmann A."/>
            <person name="Kay S."/>
            <person name="Kirchner O."/>
            <person name="Lanz C."/>
            <person name="Linke B."/>
            <person name="McHardy A.C."/>
            <person name="Meyer F."/>
            <person name="Mittenhuber G."/>
            <person name="Nies D.H."/>
            <person name="Niesbach-Kloesgen U."/>
            <person name="Patschkowski T."/>
            <person name="Rueckert C."/>
            <person name="Rupp O."/>
            <person name="Schneicker S."/>
            <person name="Schuster S.C."/>
            <person name="Vorhoelter F.J."/>
            <person name="Weber E."/>
            <person name="Puehler A."/>
            <person name="Bonas U."/>
            <person name="Bartels D."/>
            <person name="Kaiser O."/>
        </authorList>
    </citation>
    <scope>NUCLEOTIDE SEQUENCE [LARGE SCALE GENOMIC DNA]</scope>
    <source>
        <strain evidence="3 4">85-10</strain>
    </source>
</reference>
<evidence type="ECO:0000313" key="4">
    <source>
        <dbReference type="Proteomes" id="UP000007069"/>
    </source>
</evidence>
<dbReference type="Proteomes" id="UP000007069">
    <property type="component" value="Chromosome"/>
</dbReference>
<organism evidence="4">
    <name type="scientific">Xanthomonas euvesicatoria pv. vesicatoria (strain 85-10)</name>
    <name type="common">Xanthomonas campestris pv. vesicatoria</name>
    <dbReference type="NCBI Taxonomy" id="316273"/>
    <lineage>
        <taxon>Bacteria</taxon>
        <taxon>Pseudomonadati</taxon>
        <taxon>Pseudomonadota</taxon>
        <taxon>Gammaproteobacteria</taxon>
        <taxon>Lysobacterales</taxon>
        <taxon>Lysobacteraceae</taxon>
        <taxon>Xanthomonas</taxon>
    </lineage>
</organism>
<evidence type="ECO:0000256" key="1">
    <source>
        <dbReference type="SAM" id="Phobius"/>
    </source>
</evidence>
<evidence type="ECO:0000313" key="3">
    <source>
        <dbReference type="EMBL" id="CAJ25026.1"/>
    </source>
</evidence>
<name>Q3BQD7_XANE5</name>
<dbReference type="Pfam" id="PF14317">
    <property type="entry name" value="YcxB"/>
    <property type="match status" value="1"/>
</dbReference>
<gene>
    <name evidence="3" type="ordered locus">XCV3295</name>
</gene>
<proteinExistence type="predicted"/>
<evidence type="ECO:0000259" key="2">
    <source>
        <dbReference type="Pfam" id="PF14317"/>
    </source>
</evidence>
<dbReference type="eggNOG" id="ENOG5033HV3">
    <property type="taxonomic scope" value="Bacteria"/>
</dbReference>
<dbReference type="InterPro" id="IPR025588">
    <property type="entry name" value="YcxB-like_C"/>
</dbReference>
<feature type="transmembrane region" description="Helical" evidence="1">
    <location>
        <begin position="93"/>
        <end position="115"/>
    </location>
</feature>
<sequence>MYQAYIAVAAPGLHLAAACALRRVGHDESAWVTLRVEPHTDVARMISVTISLEDHLAAQRLHARHDAKRLLVFLAVLLLIGAGLLHLSGASEIIGPVLIGGGGGGLLGLVALHVWGLPRRIKRLHAQQASLRHTYTYAWDENGLEVTWADGHFRRPWTDYIRVRENDRVLLLYHNDRLFELFCPHWFADRAQFEAFRQLALRVGKTSKAL</sequence>
<dbReference type="AlphaFoldDB" id="Q3BQD7"/>
<dbReference type="EMBL" id="AM039952">
    <property type="protein sequence ID" value="CAJ25026.1"/>
    <property type="molecule type" value="Genomic_DNA"/>
</dbReference>
<protein>
    <submittedName>
        <fullName evidence="3">Putative membrane protein</fullName>
    </submittedName>
</protein>
<feature type="domain" description="YcxB-like C-terminal" evidence="2">
    <location>
        <begin position="139"/>
        <end position="199"/>
    </location>
</feature>
<keyword evidence="1" id="KW-0812">Transmembrane</keyword>